<dbReference type="Pfam" id="PF03572">
    <property type="entry name" value="Peptidase_S41"/>
    <property type="match status" value="1"/>
</dbReference>
<dbReference type="GO" id="GO:0004175">
    <property type="term" value="F:endopeptidase activity"/>
    <property type="evidence" value="ECO:0007669"/>
    <property type="project" value="TreeGrafter"/>
</dbReference>
<dbReference type="PANTHER" id="PTHR32060">
    <property type="entry name" value="TAIL-SPECIFIC PROTEASE"/>
    <property type="match status" value="1"/>
</dbReference>
<proteinExistence type="predicted"/>
<accession>A0A135WEC2</accession>
<name>A0A135WEC2_9FLAO</name>
<dbReference type="AlphaFoldDB" id="A0A135WEC2"/>
<evidence type="ECO:0000259" key="2">
    <source>
        <dbReference type="SMART" id="SM00245"/>
    </source>
</evidence>
<keyword evidence="1" id="KW-0732">Signal</keyword>
<dbReference type="Proteomes" id="UP000070513">
    <property type="component" value="Unassembled WGS sequence"/>
</dbReference>
<gene>
    <name evidence="3" type="ORF">AU378_12680</name>
</gene>
<dbReference type="SMART" id="SM00245">
    <property type="entry name" value="TSPc"/>
    <property type="match status" value="1"/>
</dbReference>
<reference evidence="3 4" key="2">
    <citation type="journal article" date="2016" name="Genome Announc.">
        <title>Draft Genome Sequence of a Biocontrol Rhizobacterium, Chryseobacterium kwangjuense Strain KJ1R5, Isolated from Pepper (Capsicum annuum).</title>
        <authorList>
            <person name="Jeong J.J."/>
            <person name="Park H."/>
            <person name="Park B.H."/>
            <person name="Mannaa M."/>
            <person name="Sang M.K."/>
            <person name="Choi I.G."/>
            <person name="Kim K.D."/>
        </authorList>
    </citation>
    <scope>NUCLEOTIDE SEQUENCE [LARGE SCALE GENOMIC DNA]</scope>
    <source>
        <strain evidence="3 4">KJ1R5</strain>
    </source>
</reference>
<comment type="caution">
    <text evidence="3">The sequence shown here is derived from an EMBL/GenBank/DDBJ whole genome shotgun (WGS) entry which is preliminary data.</text>
</comment>
<dbReference type="PANTHER" id="PTHR32060:SF22">
    <property type="entry name" value="CARBOXYL-TERMINAL-PROCESSING PEPTIDASE 3, CHLOROPLASTIC"/>
    <property type="match status" value="1"/>
</dbReference>
<dbReference type="GO" id="GO:0030288">
    <property type="term" value="C:outer membrane-bounded periplasmic space"/>
    <property type="evidence" value="ECO:0007669"/>
    <property type="project" value="TreeGrafter"/>
</dbReference>
<dbReference type="CDD" id="cd06567">
    <property type="entry name" value="Peptidase_S41"/>
    <property type="match status" value="1"/>
</dbReference>
<organism evidence="3 4">
    <name type="scientific">Chryseobacterium kwangjuense</name>
    <dbReference type="NCBI Taxonomy" id="267125"/>
    <lineage>
        <taxon>Bacteria</taxon>
        <taxon>Pseudomonadati</taxon>
        <taxon>Bacteroidota</taxon>
        <taxon>Flavobacteriia</taxon>
        <taxon>Flavobacteriales</taxon>
        <taxon>Weeksellaceae</taxon>
        <taxon>Chryseobacterium group</taxon>
        <taxon>Chryseobacterium</taxon>
    </lineage>
</organism>
<evidence type="ECO:0000313" key="4">
    <source>
        <dbReference type="Proteomes" id="UP000070513"/>
    </source>
</evidence>
<evidence type="ECO:0000313" key="3">
    <source>
        <dbReference type="EMBL" id="KXH83265.1"/>
    </source>
</evidence>
<feature type="chain" id="PRO_5007467899" description="Tail specific protease domain-containing protein" evidence="1">
    <location>
        <begin position="23"/>
        <end position="574"/>
    </location>
</feature>
<dbReference type="InterPro" id="IPR005151">
    <property type="entry name" value="Tail-specific_protease"/>
</dbReference>
<feature type="signal peptide" evidence="1">
    <location>
        <begin position="1"/>
        <end position="22"/>
    </location>
</feature>
<evidence type="ECO:0000256" key="1">
    <source>
        <dbReference type="SAM" id="SignalP"/>
    </source>
</evidence>
<dbReference type="SUPFAM" id="SSF52096">
    <property type="entry name" value="ClpP/crotonase"/>
    <property type="match status" value="1"/>
</dbReference>
<dbReference type="EMBL" id="LPUR01000011">
    <property type="protein sequence ID" value="KXH83265.1"/>
    <property type="molecule type" value="Genomic_DNA"/>
</dbReference>
<reference evidence="4" key="1">
    <citation type="submission" date="2015-12" db="EMBL/GenBank/DDBJ databases">
        <title>Genome sequence of a biocontrol rhizobacterium Chryseobacterium kwangjuense strain KJ1R5 isolated from pepper (Capsicum annuum L.).</title>
        <authorList>
            <person name="Jeong J.-J."/>
            <person name="Park H."/>
            <person name="Mannaa M."/>
            <person name="Sang M.K."/>
            <person name="Choi I.-G."/>
            <person name="Kim K.D."/>
        </authorList>
    </citation>
    <scope>NUCLEOTIDE SEQUENCE [LARGE SCALE GENOMIC DNA]</scope>
    <source>
        <strain evidence="4">KJ1R5</strain>
    </source>
</reference>
<dbReference type="GO" id="GO:0007165">
    <property type="term" value="P:signal transduction"/>
    <property type="evidence" value="ECO:0007669"/>
    <property type="project" value="TreeGrafter"/>
</dbReference>
<dbReference type="GO" id="GO:0006508">
    <property type="term" value="P:proteolysis"/>
    <property type="evidence" value="ECO:0007669"/>
    <property type="project" value="InterPro"/>
</dbReference>
<sequence>MNALVKNLILLLLLFRSSFGYSQNNFAFLEKKVDTLYYSNSGYSNYNIPSVDDFNINGGTLNLLNQKTLVLNRNKKISPLPDKKPNIRFQLLSKNIKQISLLDAKTKAILWSISPKDGLTEVEAPFEDIGTIDAEVIKNGNGDAVCEIKNVFLGYSSIHKKEFTPNTVSGKSQGIPYDSYGLYAYYPGFDKEEDNKGTLYFGMKNNPGSVYEDLDHLTAVIEKNYPFYSGRTVNKEIMKPKDTTKGVCSYVSELNTYFRQKFNDPHFSVKDNECPVKKKNTPVFVYKIGREYKISGILDDSLSQKMNLGETLVAIDGIPLKKISDEKVNELLAKIPENRTELEIEDVNGKRKKIDYSHHTAYKIPSNFIQKTEFSSIGDGVAYMKIRHIDKEALYELIAHKEELKNKKKLILDLRNNGGGDFLIGAQILSLFIKNEFSYYQLKDKFSDKIDQVIVSDKKQALEASPQLEIRVLVNKNTSCVAELIAYNLKKYSQNAKIIGIENTAGALSVLYEVFLEKNRNIKFRTNAFSRSRIMLDGKSIEGKGIQPDIHVDIKNVKDLQPYDDKVLMTAISK</sequence>
<dbReference type="InterPro" id="IPR029045">
    <property type="entry name" value="ClpP/crotonase-like_dom_sf"/>
</dbReference>
<feature type="domain" description="Tail specific protease" evidence="2">
    <location>
        <begin position="328"/>
        <end position="553"/>
    </location>
</feature>
<protein>
    <recommendedName>
        <fullName evidence="2">Tail specific protease domain-containing protein</fullName>
    </recommendedName>
</protein>
<dbReference type="GO" id="GO:0008236">
    <property type="term" value="F:serine-type peptidase activity"/>
    <property type="evidence" value="ECO:0007669"/>
    <property type="project" value="InterPro"/>
</dbReference>
<dbReference type="Gene3D" id="3.90.226.10">
    <property type="entry name" value="2-enoyl-CoA Hydratase, Chain A, domain 1"/>
    <property type="match status" value="1"/>
</dbReference>